<gene>
    <name evidence="2" type="ORF">DF3PB_740009</name>
</gene>
<feature type="region of interest" description="Disordered" evidence="1">
    <location>
        <begin position="50"/>
        <end position="84"/>
    </location>
</feature>
<organism evidence="2">
    <name type="scientific">metagenome</name>
    <dbReference type="NCBI Taxonomy" id="256318"/>
    <lineage>
        <taxon>unclassified sequences</taxon>
        <taxon>metagenomes</taxon>
    </lineage>
</organism>
<dbReference type="EMBL" id="UIDG01000628">
    <property type="protein sequence ID" value="SUS08557.1"/>
    <property type="molecule type" value="Genomic_DNA"/>
</dbReference>
<name>A0A380TKK9_9ZZZZ</name>
<protein>
    <submittedName>
        <fullName evidence="2">Uncharacterized protein</fullName>
    </submittedName>
</protein>
<proteinExistence type="predicted"/>
<feature type="compositionally biased region" description="Basic and acidic residues" evidence="1">
    <location>
        <begin position="52"/>
        <end position="63"/>
    </location>
</feature>
<accession>A0A380TKK9</accession>
<reference evidence="2" key="1">
    <citation type="submission" date="2018-07" db="EMBL/GenBank/DDBJ databases">
        <authorList>
            <person name="Quirk P.G."/>
            <person name="Krulwich T.A."/>
        </authorList>
    </citation>
    <scope>NUCLEOTIDE SEQUENCE</scope>
</reference>
<evidence type="ECO:0000313" key="2">
    <source>
        <dbReference type="EMBL" id="SUS08557.1"/>
    </source>
</evidence>
<dbReference type="AlphaFoldDB" id="A0A380TKK9"/>
<sequence length="84" mass="8932">MRLREAQLGGGEATARGMEETLTRFTMVDAEQPGRHISMRCGQRAAGLFGTDARRRNGGHRCDGQSNPPGRCAGDQGGHPPAAQ</sequence>
<evidence type="ECO:0000256" key="1">
    <source>
        <dbReference type="SAM" id="MobiDB-lite"/>
    </source>
</evidence>